<protein>
    <submittedName>
        <fullName evidence="10">ABC transporter ATP-binding protein</fullName>
    </submittedName>
</protein>
<feature type="transmembrane region" description="Helical" evidence="7">
    <location>
        <begin position="263"/>
        <end position="291"/>
    </location>
</feature>
<dbReference type="GO" id="GO:0016887">
    <property type="term" value="F:ATP hydrolysis activity"/>
    <property type="evidence" value="ECO:0007669"/>
    <property type="project" value="InterPro"/>
</dbReference>
<evidence type="ECO:0000259" key="8">
    <source>
        <dbReference type="PROSITE" id="PS50893"/>
    </source>
</evidence>
<dbReference type="EMBL" id="VXPY01000036">
    <property type="protein sequence ID" value="MYD89789.1"/>
    <property type="molecule type" value="Genomic_DNA"/>
</dbReference>
<sequence>MHIRRGWRAVVGNTTTRSLRSVDRATVSRVWSFAKPHGAGIALVLLVVTAQSLVGLLPPLFYRHFIDTILPDKDLRLLVTFSAYLLALPVATVLLGLVQQLLIVRIGETLVYDLRNAMFDHVQQLSMRFFTSTRAGEIVARFTQDVEGARRMLTGTLPQLMTAFVTLVSTLVVMMQLEWRLTLPGLLLFPALWPFAWWMARLLRPIHHKTMEHNANLSSMVNETLSVNGASLMKLFGQQVGAGRQFRSLADLVREFRIRLGVLSYWLTSSMGILSGLGTALFYGFGGWLVFEGRMTEGTIVAFVAYLPRLYQPISMISHVPTETIQGVVSFERVFAYMDQPVEIKDRSEALDLPAASGRLEFRDVTFDYHALPEEIRIWQEANPEQDAPVRTMGRGRLGLGELQGPTPNRHREPSAGQVPPALQNLSFTVEPGQMVALVGLSGAGKSTVINLVMRLYDPTRGCILLDGHDLRDLSLQSLSRCIGMVTQHAYLFHDSLRANLLYARPEASDEQVQDVCQRAQLKEFIDGLPDGLDTVVGERGYRLSGGEQQRVSIARVLLKQPSLLIFDEATSHLDSHSEYLLQHALEPLFADSTSLVIAHRLSTVRNADTILVLDKGRLVEIGSHNDLVRDQGLYSHLCALQFRGPTPTASISVT</sequence>
<dbReference type="InterPro" id="IPR017871">
    <property type="entry name" value="ABC_transporter-like_CS"/>
</dbReference>
<keyword evidence="3" id="KW-0547">Nucleotide-binding</keyword>
<dbReference type="GO" id="GO:0015421">
    <property type="term" value="F:ABC-type oligopeptide transporter activity"/>
    <property type="evidence" value="ECO:0007669"/>
    <property type="project" value="TreeGrafter"/>
</dbReference>
<dbReference type="InterPro" id="IPR011527">
    <property type="entry name" value="ABC1_TM_dom"/>
</dbReference>
<comment type="caution">
    <text evidence="10">The sequence shown here is derived from an EMBL/GenBank/DDBJ whole genome shotgun (WGS) entry which is preliminary data.</text>
</comment>
<feature type="transmembrane region" description="Helical" evidence="7">
    <location>
        <begin position="183"/>
        <end position="203"/>
    </location>
</feature>
<reference evidence="10" key="1">
    <citation type="submission" date="2019-09" db="EMBL/GenBank/DDBJ databases">
        <title>Characterisation of the sponge microbiome using genome-centric metagenomics.</title>
        <authorList>
            <person name="Engelberts J.P."/>
            <person name="Robbins S.J."/>
            <person name="De Goeij J.M."/>
            <person name="Aranda M."/>
            <person name="Bell S.C."/>
            <person name="Webster N.S."/>
        </authorList>
    </citation>
    <scope>NUCLEOTIDE SEQUENCE</scope>
    <source>
        <strain evidence="10">SB0662_bin_9</strain>
    </source>
</reference>
<evidence type="ECO:0000256" key="6">
    <source>
        <dbReference type="ARBA" id="ARBA00023136"/>
    </source>
</evidence>
<dbReference type="PROSITE" id="PS50929">
    <property type="entry name" value="ABC_TM1F"/>
    <property type="match status" value="1"/>
</dbReference>
<dbReference type="SMART" id="SM00382">
    <property type="entry name" value="AAA"/>
    <property type="match status" value="1"/>
</dbReference>
<proteinExistence type="predicted"/>
<keyword evidence="4 10" id="KW-0067">ATP-binding</keyword>
<dbReference type="PANTHER" id="PTHR43394:SF1">
    <property type="entry name" value="ATP-BINDING CASSETTE SUB-FAMILY B MEMBER 10, MITOCHONDRIAL"/>
    <property type="match status" value="1"/>
</dbReference>
<evidence type="ECO:0000256" key="7">
    <source>
        <dbReference type="SAM" id="Phobius"/>
    </source>
</evidence>
<dbReference type="CDD" id="cd18550">
    <property type="entry name" value="ABC_6TM_exporter_like"/>
    <property type="match status" value="1"/>
</dbReference>
<dbReference type="InterPro" id="IPR036640">
    <property type="entry name" value="ABC1_TM_sf"/>
</dbReference>
<feature type="transmembrane region" description="Helical" evidence="7">
    <location>
        <begin position="38"/>
        <end position="57"/>
    </location>
</feature>
<evidence type="ECO:0000256" key="4">
    <source>
        <dbReference type="ARBA" id="ARBA00022840"/>
    </source>
</evidence>
<dbReference type="FunFam" id="3.40.50.300:FF:000218">
    <property type="entry name" value="Multidrug ABC transporter ATP-binding protein"/>
    <property type="match status" value="1"/>
</dbReference>
<feature type="domain" description="ABC transporter" evidence="8">
    <location>
        <begin position="403"/>
        <end position="641"/>
    </location>
</feature>
<evidence type="ECO:0000259" key="9">
    <source>
        <dbReference type="PROSITE" id="PS50929"/>
    </source>
</evidence>
<name>A0A6B1DPZ9_9CHLR</name>
<dbReference type="Pfam" id="PF00664">
    <property type="entry name" value="ABC_membrane"/>
    <property type="match status" value="1"/>
</dbReference>
<dbReference type="GO" id="GO:0005886">
    <property type="term" value="C:plasma membrane"/>
    <property type="evidence" value="ECO:0007669"/>
    <property type="project" value="UniProtKB-SubCell"/>
</dbReference>
<keyword evidence="5 7" id="KW-1133">Transmembrane helix</keyword>
<dbReference type="SUPFAM" id="SSF52540">
    <property type="entry name" value="P-loop containing nucleoside triphosphate hydrolases"/>
    <property type="match status" value="1"/>
</dbReference>
<dbReference type="GO" id="GO:0005524">
    <property type="term" value="F:ATP binding"/>
    <property type="evidence" value="ECO:0007669"/>
    <property type="project" value="UniProtKB-KW"/>
</dbReference>
<evidence type="ECO:0000313" key="10">
    <source>
        <dbReference type="EMBL" id="MYD89789.1"/>
    </source>
</evidence>
<dbReference type="InterPro" id="IPR003593">
    <property type="entry name" value="AAA+_ATPase"/>
</dbReference>
<evidence type="ECO:0000256" key="3">
    <source>
        <dbReference type="ARBA" id="ARBA00022741"/>
    </source>
</evidence>
<gene>
    <name evidence="10" type="ORF">F4Y08_05540</name>
</gene>
<dbReference type="SUPFAM" id="SSF90123">
    <property type="entry name" value="ABC transporter transmembrane region"/>
    <property type="match status" value="1"/>
</dbReference>
<keyword evidence="6 7" id="KW-0472">Membrane</keyword>
<dbReference type="PANTHER" id="PTHR43394">
    <property type="entry name" value="ATP-DEPENDENT PERMEASE MDL1, MITOCHONDRIAL"/>
    <property type="match status" value="1"/>
</dbReference>
<dbReference type="AlphaFoldDB" id="A0A6B1DPZ9"/>
<comment type="subcellular location">
    <subcellularLocation>
        <location evidence="1">Cell membrane</location>
        <topology evidence="1">Multi-pass membrane protein</topology>
    </subcellularLocation>
</comment>
<evidence type="ECO:0000256" key="5">
    <source>
        <dbReference type="ARBA" id="ARBA00022989"/>
    </source>
</evidence>
<dbReference type="Gene3D" id="1.20.1560.10">
    <property type="entry name" value="ABC transporter type 1, transmembrane domain"/>
    <property type="match status" value="1"/>
</dbReference>
<keyword evidence="2 7" id="KW-0812">Transmembrane</keyword>
<feature type="transmembrane region" description="Helical" evidence="7">
    <location>
        <begin position="77"/>
        <end position="98"/>
    </location>
</feature>
<dbReference type="PROSITE" id="PS00211">
    <property type="entry name" value="ABC_TRANSPORTER_1"/>
    <property type="match status" value="1"/>
</dbReference>
<dbReference type="InterPro" id="IPR027417">
    <property type="entry name" value="P-loop_NTPase"/>
</dbReference>
<dbReference type="InterPro" id="IPR039421">
    <property type="entry name" value="Type_1_exporter"/>
</dbReference>
<dbReference type="InterPro" id="IPR003439">
    <property type="entry name" value="ABC_transporter-like_ATP-bd"/>
</dbReference>
<dbReference type="PROSITE" id="PS50893">
    <property type="entry name" value="ABC_TRANSPORTER_2"/>
    <property type="match status" value="1"/>
</dbReference>
<dbReference type="Pfam" id="PF00005">
    <property type="entry name" value="ABC_tran"/>
    <property type="match status" value="1"/>
</dbReference>
<evidence type="ECO:0000256" key="2">
    <source>
        <dbReference type="ARBA" id="ARBA00022692"/>
    </source>
</evidence>
<feature type="domain" description="ABC transmembrane type-1" evidence="9">
    <location>
        <begin position="42"/>
        <end position="326"/>
    </location>
</feature>
<accession>A0A6B1DPZ9</accession>
<feature type="transmembrane region" description="Helical" evidence="7">
    <location>
        <begin position="160"/>
        <end position="177"/>
    </location>
</feature>
<organism evidence="10">
    <name type="scientific">Caldilineaceae bacterium SB0662_bin_9</name>
    <dbReference type="NCBI Taxonomy" id="2605258"/>
    <lineage>
        <taxon>Bacteria</taxon>
        <taxon>Bacillati</taxon>
        <taxon>Chloroflexota</taxon>
        <taxon>Caldilineae</taxon>
        <taxon>Caldilineales</taxon>
        <taxon>Caldilineaceae</taxon>
    </lineage>
</organism>
<dbReference type="Gene3D" id="3.40.50.300">
    <property type="entry name" value="P-loop containing nucleotide triphosphate hydrolases"/>
    <property type="match status" value="1"/>
</dbReference>
<evidence type="ECO:0000256" key="1">
    <source>
        <dbReference type="ARBA" id="ARBA00004651"/>
    </source>
</evidence>